<dbReference type="UniPathway" id="UPA00034">
    <property type="reaction ID" value="UER00017"/>
</dbReference>
<dbReference type="GO" id="GO:0009089">
    <property type="term" value="P:lysine biosynthetic process via diaminopimelate"/>
    <property type="evidence" value="ECO:0007669"/>
    <property type="project" value="UniProtKB-UniRule"/>
</dbReference>
<dbReference type="InterPro" id="IPR002220">
    <property type="entry name" value="DapA-like"/>
</dbReference>
<dbReference type="InterPro" id="IPR020624">
    <property type="entry name" value="Schiff_base-form_aldolases_CS"/>
</dbReference>
<evidence type="ECO:0000256" key="1">
    <source>
        <dbReference type="ARBA" id="ARBA00003294"/>
    </source>
</evidence>
<evidence type="ECO:0000256" key="12">
    <source>
        <dbReference type="HAMAP-Rule" id="MF_00418"/>
    </source>
</evidence>
<evidence type="ECO:0000256" key="6">
    <source>
        <dbReference type="ARBA" id="ARBA00022605"/>
    </source>
</evidence>
<dbReference type="Proteomes" id="UP000320781">
    <property type="component" value="Unassembled WGS sequence"/>
</dbReference>
<comment type="subunit">
    <text evidence="12">Homotetramer; dimer of dimers.</text>
</comment>
<dbReference type="AlphaFoldDB" id="A0A523QFY5"/>
<keyword evidence="10 12" id="KW-0704">Schiff base</keyword>
<dbReference type="GO" id="GO:0019877">
    <property type="term" value="P:diaminopimelate biosynthetic process"/>
    <property type="evidence" value="ECO:0007669"/>
    <property type="project" value="UniProtKB-UniRule"/>
</dbReference>
<dbReference type="PANTHER" id="PTHR12128:SF66">
    <property type="entry name" value="4-HYDROXY-2-OXOGLUTARATE ALDOLASE, MITOCHONDRIAL"/>
    <property type="match status" value="1"/>
</dbReference>
<evidence type="ECO:0000256" key="3">
    <source>
        <dbReference type="ARBA" id="ARBA00007592"/>
    </source>
</evidence>
<comment type="catalytic activity">
    <reaction evidence="11 12">
        <text>L-aspartate 4-semialdehyde + pyruvate = (2S,4S)-4-hydroxy-2,3,4,5-tetrahydrodipicolinate + H2O + H(+)</text>
        <dbReference type="Rhea" id="RHEA:34171"/>
        <dbReference type="ChEBI" id="CHEBI:15361"/>
        <dbReference type="ChEBI" id="CHEBI:15377"/>
        <dbReference type="ChEBI" id="CHEBI:15378"/>
        <dbReference type="ChEBI" id="CHEBI:67139"/>
        <dbReference type="ChEBI" id="CHEBI:537519"/>
        <dbReference type="EC" id="4.3.3.7"/>
    </reaction>
</comment>
<comment type="similarity">
    <text evidence="3 12 13">Belongs to the DapA family.</text>
</comment>
<name>A0A523QFY5_UNCAE</name>
<keyword evidence="6 12" id="KW-0028">Amino-acid biosynthesis</keyword>
<dbReference type="PIRSF" id="PIRSF001365">
    <property type="entry name" value="DHDPS"/>
    <property type="match status" value="1"/>
</dbReference>
<dbReference type="EMBL" id="SOKU01000336">
    <property type="protein sequence ID" value="TES84333.1"/>
    <property type="molecule type" value="Genomic_DNA"/>
</dbReference>
<dbReference type="PROSITE" id="PS00665">
    <property type="entry name" value="DHDPS_1"/>
    <property type="match status" value="1"/>
</dbReference>
<dbReference type="GO" id="GO:0005829">
    <property type="term" value="C:cytosol"/>
    <property type="evidence" value="ECO:0007669"/>
    <property type="project" value="TreeGrafter"/>
</dbReference>
<keyword evidence="8 12" id="KW-0457">Lysine biosynthesis</keyword>
<dbReference type="Gene3D" id="3.20.20.70">
    <property type="entry name" value="Aldolase class I"/>
    <property type="match status" value="1"/>
</dbReference>
<dbReference type="PROSITE" id="PS00666">
    <property type="entry name" value="DHDPS_2"/>
    <property type="match status" value="1"/>
</dbReference>
<reference evidence="16 17" key="1">
    <citation type="submission" date="2019-03" db="EMBL/GenBank/DDBJ databases">
        <title>Metabolic potential of uncultured bacteria and archaea associated with petroleum seepage in deep-sea sediments.</title>
        <authorList>
            <person name="Dong X."/>
            <person name="Hubert C."/>
        </authorList>
    </citation>
    <scope>NUCLEOTIDE SEQUENCE [LARGE SCALE GENOMIC DNA]</scope>
    <source>
        <strain evidence="16">E44_bin92</strain>
    </source>
</reference>
<keyword evidence="9 12" id="KW-0456">Lyase</keyword>
<dbReference type="SMART" id="SM01130">
    <property type="entry name" value="DHDPS"/>
    <property type="match status" value="1"/>
</dbReference>
<dbReference type="NCBIfam" id="TIGR00674">
    <property type="entry name" value="dapA"/>
    <property type="match status" value="1"/>
</dbReference>
<dbReference type="PANTHER" id="PTHR12128">
    <property type="entry name" value="DIHYDRODIPICOLINATE SYNTHASE"/>
    <property type="match status" value="1"/>
</dbReference>
<comment type="caution">
    <text evidence="12">Was originally thought to be a dihydrodipicolinate synthase (DHDPS), catalyzing the condensation of (S)-aspartate-beta-semialdehyde [(S)-ASA] and pyruvate to dihydrodipicolinate (DHDP). However, it was shown in E.coli that the product of the enzymatic reaction is not dihydrodipicolinate but in fact (4S)-4-hydroxy-2,3,4,5-tetrahydro-(2S)-dipicolinic acid (HTPA), and that the consecutive dehydration reaction leading to DHDP is not spontaneous but catalyzed by DapB.</text>
</comment>
<dbReference type="HAMAP" id="MF_00418">
    <property type="entry name" value="DapA"/>
    <property type="match status" value="1"/>
</dbReference>
<dbReference type="CDD" id="cd00950">
    <property type="entry name" value="DHDPS"/>
    <property type="match status" value="1"/>
</dbReference>
<proteinExistence type="inferred from homology"/>
<feature type="site" description="Part of a proton relay during catalysis" evidence="12">
    <location>
        <position position="43"/>
    </location>
</feature>
<evidence type="ECO:0000256" key="2">
    <source>
        <dbReference type="ARBA" id="ARBA00005120"/>
    </source>
</evidence>
<dbReference type="PRINTS" id="PR00146">
    <property type="entry name" value="DHPICSNTHASE"/>
</dbReference>
<evidence type="ECO:0000256" key="14">
    <source>
        <dbReference type="PIRSR" id="PIRSR001365-1"/>
    </source>
</evidence>
<evidence type="ECO:0000256" key="4">
    <source>
        <dbReference type="ARBA" id="ARBA00012086"/>
    </source>
</evidence>
<dbReference type="InterPro" id="IPR013785">
    <property type="entry name" value="Aldolase_TIM"/>
</dbReference>
<feature type="binding site" evidence="12 15">
    <location>
        <position position="201"/>
    </location>
    <ligand>
        <name>pyruvate</name>
        <dbReference type="ChEBI" id="CHEBI:15361"/>
    </ligand>
</feature>
<accession>A0A523QFY5</accession>
<evidence type="ECO:0000256" key="15">
    <source>
        <dbReference type="PIRSR" id="PIRSR001365-2"/>
    </source>
</evidence>
<evidence type="ECO:0000256" key="11">
    <source>
        <dbReference type="ARBA" id="ARBA00047836"/>
    </source>
</evidence>
<comment type="subcellular location">
    <subcellularLocation>
        <location evidence="12">Cytoplasm</location>
    </subcellularLocation>
</comment>
<dbReference type="InterPro" id="IPR005263">
    <property type="entry name" value="DapA"/>
</dbReference>
<organism evidence="16 17">
    <name type="scientific">Aerophobetes bacterium</name>
    <dbReference type="NCBI Taxonomy" id="2030807"/>
    <lineage>
        <taxon>Bacteria</taxon>
        <taxon>Candidatus Aerophobota</taxon>
    </lineage>
</organism>
<feature type="active site" description="Schiff-base intermediate with substrate" evidence="12 14">
    <location>
        <position position="159"/>
    </location>
</feature>
<evidence type="ECO:0000313" key="16">
    <source>
        <dbReference type="EMBL" id="TES84333.1"/>
    </source>
</evidence>
<evidence type="ECO:0000256" key="5">
    <source>
        <dbReference type="ARBA" id="ARBA00022490"/>
    </source>
</evidence>
<keyword evidence="7 12" id="KW-0220">Diaminopimelate biosynthesis</keyword>
<evidence type="ECO:0000313" key="17">
    <source>
        <dbReference type="Proteomes" id="UP000320781"/>
    </source>
</evidence>
<feature type="site" description="Part of a proton relay during catalysis" evidence="12">
    <location>
        <position position="106"/>
    </location>
</feature>
<dbReference type="GO" id="GO:0008840">
    <property type="term" value="F:4-hydroxy-tetrahydrodipicolinate synthase activity"/>
    <property type="evidence" value="ECO:0007669"/>
    <property type="project" value="UniProtKB-UniRule"/>
</dbReference>
<comment type="caution">
    <text evidence="16">The sequence shown here is derived from an EMBL/GenBank/DDBJ whole genome shotgun (WGS) entry which is preliminary data.</text>
</comment>
<feature type="active site" description="Proton donor/acceptor" evidence="12 14">
    <location>
        <position position="131"/>
    </location>
</feature>
<comment type="pathway">
    <text evidence="2 12">Amino-acid biosynthesis; L-lysine biosynthesis via DAP pathway; (S)-tetrahydrodipicolinate from L-aspartate: step 3/4.</text>
</comment>
<dbReference type="InterPro" id="IPR020625">
    <property type="entry name" value="Schiff_base-form_aldolases_AS"/>
</dbReference>
<protein>
    <recommendedName>
        <fullName evidence="4 12">4-hydroxy-tetrahydrodipicolinate synthase</fullName>
        <shortName evidence="12">HTPA synthase</shortName>
        <ecNumber evidence="4 12">4.3.3.7</ecNumber>
    </recommendedName>
</protein>
<evidence type="ECO:0000256" key="8">
    <source>
        <dbReference type="ARBA" id="ARBA00023154"/>
    </source>
</evidence>
<gene>
    <name evidence="12" type="primary">dapA</name>
    <name evidence="16" type="ORF">E3J95_06855</name>
</gene>
<evidence type="ECO:0000256" key="7">
    <source>
        <dbReference type="ARBA" id="ARBA00022915"/>
    </source>
</evidence>
<keyword evidence="5 12" id="KW-0963">Cytoplasm</keyword>
<dbReference type="EC" id="4.3.3.7" evidence="4 12"/>
<comment type="function">
    <text evidence="1 12">Catalyzes the condensation of (S)-aspartate-beta-semialdehyde [(S)-ASA] and pyruvate to 4-hydroxy-tetrahydrodipicolinate (HTPA).</text>
</comment>
<dbReference type="SUPFAM" id="SSF51569">
    <property type="entry name" value="Aldolase"/>
    <property type="match status" value="1"/>
</dbReference>
<evidence type="ECO:0000256" key="13">
    <source>
        <dbReference type="PIRNR" id="PIRNR001365"/>
    </source>
</evidence>
<sequence length="289" mass="31699">MFKGCFVAVVTPFKRGEIDEAAFKELVRFLVEKGVDGIVPCGTTGESPALSREEQRRLIKLAVKEARKRVAVIAGTGSNNTKEAEELTEFAKDCGADGALVVAPYYNKPTPRGLESHYRRLERIGLPLVIYNIPSRTGINIPPGIVAKLSQLNNIVGIKEASGSMDQVSSIIAQSEPNFSVLSGDDSLTLPILSLGGVGVVSVVANILPKETHDLVSSYLRGDIERAKQLHYKLFDLFKAMFIETNPLPIKTAMARLGMIEKEWRLPLEAMEEENEEKLERALSSYGLI</sequence>
<feature type="binding site" evidence="12 15">
    <location>
        <position position="44"/>
    </location>
    <ligand>
        <name>pyruvate</name>
        <dbReference type="ChEBI" id="CHEBI:15361"/>
    </ligand>
</feature>
<evidence type="ECO:0000256" key="9">
    <source>
        <dbReference type="ARBA" id="ARBA00023239"/>
    </source>
</evidence>
<evidence type="ECO:0000256" key="10">
    <source>
        <dbReference type="ARBA" id="ARBA00023270"/>
    </source>
</evidence>
<dbReference type="Pfam" id="PF00701">
    <property type="entry name" value="DHDPS"/>
    <property type="match status" value="1"/>
</dbReference>